<dbReference type="Pfam" id="PF05236">
    <property type="entry name" value="TAF4"/>
    <property type="match status" value="1"/>
</dbReference>
<keyword evidence="4" id="KW-0804">Transcription</keyword>
<evidence type="ECO:0000256" key="2">
    <source>
        <dbReference type="ARBA" id="ARBA00006178"/>
    </source>
</evidence>
<keyword evidence="3" id="KW-0805">Transcription regulation</keyword>
<dbReference type="SMART" id="SM00549">
    <property type="entry name" value="TAFH"/>
    <property type="match status" value="1"/>
</dbReference>
<dbReference type="EMBL" id="JAODUP010000422">
    <property type="protein sequence ID" value="KAK2150120.1"/>
    <property type="molecule type" value="Genomic_DNA"/>
</dbReference>
<dbReference type="SUPFAM" id="SSF47113">
    <property type="entry name" value="Histone-fold"/>
    <property type="match status" value="1"/>
</dbReference>
<dbReference type="Gene3D" id="1.20.120.1110">
    <property type="entry name" value="TAFH/NHR1 domain"/>
    <property type="match status" value="1"/>
</dbReference>
<proteinExistence type="inferred from homology"/>
<dbReference type="GO" id="GO:0005669">
    <property type="term" value="C:transcription factor TFIID complex"/>
    <property type="evidence" value="ECO:0007669"/>
    <property type="project" value="InterPro"/>
</dbReference>
<evidence type="ECO:0000313" key="10">
    <source>
        <dbReference type="Proteomes" id="UP001208570"/>
    </source>
</evidence>
<keyword evidence="10" id="KW-1185">Reference proteome</keyword>
<evidence type="ECO:0000256" key="1">
    <source>
        <dbReference type="ARBA" id="ARBA00004123"/>
    </source>
</evidence>
<dbReference type="InterPro" id="IPR045144">
    <property type="entry name" value="TAF4"/>
</dbReference>
<dbReference type="FunFam" id="1.10.20.10:FF:000015">
    <property type="entry name" value="Transcription initiation factor TFIID subunit 4B"/>
    <property type="match status" value="1"/>
</dbReference>
<evidence type="ECO:0000259" key="8">
    <source>
        <dbReference type="PROSITE" id="PS51119"/>
    </source>
</evidence>
<feature type="coiled-coil region" evidence="6">
    <location>
        <begin position="832"/>
        <end position="859"/>
    </location>
</feature>
<dbReference type="Pfam" id="PF07531">
    <property type="entry name" value="TAFH"/>
    <property type="match status" value="1"/>
</dbReference>
<dbReference type="AlphaFoldDB" id="A0AAD9JCW7"/>
<dbReference type="CDD" id="cd08045">
    <property type="entry name" value="HFD_TAF4"/>
    <property type="match status" value="1"/>
</dbReference>
<dbReference type="InterPro" id="IPR037249">
    <property type="entry name" value="TAFH/NHR1_dom_sf"/>
</dbReference>
<dbReference type="InterPro" id="IPR009072">
    <property type="entry name" value="Histone-fold"/>
</dbReference>
<feature type="region of interest" description="Disordered" evidence="7">
    <location>
        <begin position="901"/>
        <end position="939"/>
    </location>
</feature>
<sequence length="971" mass="104114">MATSNQLEEILNSDVDESKILSLVGSLESKLASPTIREPIVTNSTNVLNSNHISGSDESLVSSLSLAQSVCQPHTNLSSSNPVLSLVSDHSKQATTGLSVKSVNGGNFTSSQTHLGHVNSVVSTLAASSGSNTNISVSSAYANQSQNVKVVSVQQNITKSEPAVVSNTVGSTNVGTVQYVNTSGGTVVSRNILVGSQPTSTIYDQKRITVQTIKSDGKPSVTPHVLPSNVITLQNVSSANTQPKQLVQTLVKQDINQVQGGKLVQSTGAKHEIKYVTQSGDFSQQQALHQNKNQIVTSQGIAGNVLKSSTMTLGSGATVITRTTKPMLSPQTVTVLRAPITSQTQGVPQPGQQTIQIVNVSNGSITRASAPRSLALGQQRTLAPRIVPSGLTIAPNIRPTGGQAVPGTNIVLPPNYQLPPGTMLVKNEQGQLMLVTQQQAQTFKVPTRAPAAGLVSQSQQLSSVTSTSPSLAAVTPSGVPVVGTTLARMRPQVSITRTHVPSTPGVSISGAIHPTGVIGSGQQTATIATANQGILESVKKCKNFLSTLLKLASQSNQSPQTIRNVNELIQGLVDGRVEPEDFTAKLQVELKSSPQPYLVPFLKKSLPLLRQSLISNKMHIEGVKPPPPEVLRDGRTHIASSVISPLTHSGSTTTGASISTLHTIVRQPQTASATKSSPRVVKFSTKPAVSLNTSSPILSQQSPSAAGHKNKRKYESIKDDDDINDVATMGGVNLSEESRNILATNSELMAGQLQSCKDENFLHTPSLMCRLNAIAKKYGLENVPQDVGSLVSHATQELLRTFVEKLSVIAEHRLEIYKNDGNYEVTDEVRQQLKFLEELEKLEQKRKDEEEREVLLRIAKSRSKHEDPEQLKLKERAKAMQLAELEEMRYREANMTALAAIGPRKKPRLDGSSNGSNIGSVSSSGTPGSSSQKTVTLRPRMKRVNLRDVMFLLEREREFNKSETLFKAFMK</sequence>
<keyword evidence="6" id="KW-0175">Coiled coil</keyword>
<dbReference type="InterPro" id="IPR007900">
    <property type="entry name" value="TAF4_C"/>
</dbReference>
<feature type="domain" description="TAFH" evidence="8">
    <location>
        <begin position="535"/>
        <end position="632"/>
    </location>
</feature>
<name>A0AAD9JCW7_9ANNE</name>
<dbReference type="GO" id="GO:0003677">
    <property type="term" value="F:DNA binding"/>
    <property type="evidence" value="ECO:0007669"/>
    <property type="project" value="TreeGrafter"/>
</dbReference>
<evidence type="ECO:0000313" key="9">
    <source>
        <dbReference type="EMBL" id="KAK2150120.1"/>
    </source>
</evidence>
<protein>
    <recommendedName>
        <fullName evidence="8">TAFH domain-containing protein</fullName>
    </recommendedName>
</protein>
<dbReference type="InterPro" id="IPR003894">
    <property type="entry name" value="TAFH_NHR1"/>
</dbReference>
<dbReference type="Proteomes" id="UP001208570">
    <property type="component" value="Unassembled WGS sequence"/>
</dbReference>
<feature type="compositionally biased region" description="Polar residues" evidence="7">
    <location>
        <begin position="692"/>
        <end position="704"/>
    </location>
</feature>
<evidence type="ECO:0000256" key="3">
    <source>
        <dbReference type="ARBA" id="ARBA00023015"/>
    </source>
</evidence>
<evidence type="ECO:0000256" key="6">
    <source>
        <dbReference type="SAM" id="Coils"/>
    </source>
</evidence>
<feature type="compositionally biased region" description="Low complexity" evidence="7">
    <location>
        <begin position="911"/>
        <end position="931"/>
    </location>
</feature>
<dbReference type="GO" id="GO:0046982">
    <property type="term" value="F:protein heterodimerization activity"/>
    <property type="evidence" value="ECO:0007669"/>
    <property type="project" value="InterPro"/>
</dbReference>
<evidence type="ECO:0000256" key="4">
    <source>
        <dbReference type="ARBA" id="ARBA00023163"/>
    </source>
</evidence>
<dbReference type="GO" id="GO:0016251">
    <property type="term" value="F:RNA polymerase II general transcription initiation factor activity"/>
    <property type="evidence" value="ECO:0007669"/>
    <property type="project" value="TreeGrafter"/>
</dbReference>
<organism evidence="9 10">
    <name type="scientific">Paralvinella palmiformis</name>
    <dbReference type="NCBI Taxonomy" id="53620"/>
    <lineage>
        <taxon>Eukaryota</taxon>
        <taxon>Metazoa</taxon>
        <taxon>Spiralia</taxon>
        <taxon>Lophotrochozoa</taxon>
        <taxon>Annelida</taxon>
        <taxon>Polychaeta</taxon>
        <taxon>Sedentaria</taxon>
        <taxon>Canalipalpata</taxon>
        <taxon>Terebellida</taxon>
        <taxon>Terebelliformia</taxon>
        <taxon>Alvinellidae</taxon>
        <taxon>Paralvinella</taxon>
    </lineage>
</organism>
<evidence type="ECO:0000256" key="7">
    <source>
        <dbReference type="SAM" id="MobiDB-lite"/>
    </source>
</evidence>
<dbReference type="GO" id="GO:0006367">
    <property type="term" value="P:transcription initiation at RNA polymerase II promoter"/>
    <property type="evidence" value="ECO:0007669"/>
    <property type="project" value="TreeGrafter"/>
</dbReference>
<dbReference type="PANTHER" id="PTHR15138:SF14">
    <property type="entry name" value="TRANSCRIPTION INITIATION FACTOR TFIID SUBUNIT 4"/>
    <property type="match status" value="1"/>
</dbReference>
<accession>A0AAD9JCW7</accession>
<keyword evidence="5" id="KW-0539">Nucleus</keyword>
<evidence type="ECO:0000256" key="5">
    <source>
        <dbReference type="ARBA" id="ARBA00023242"/>
    </source>
</evidence>
<reference evidence="9" key="1">
    <citation type="journal article" date="2023" name="Mol. Biol. Evol.">
        <title>Third-Generation Sequencing Reveals the Adaptive Role of the Epigenome in Three Deep-Sea Polychaetes.</title>
        <authorList>
            <person name="Perez M."/>
            <person name="Aroh O."/>
            <person name="Sun Y."/>
            <person name="Lan Y."/>
            <person name="Juniper S.K."/>
            <person name="Young C.R."/>
            <person name="Angers B."/>
            <person name="Qian P.Y."/>
        </authorList>
    </citation>
    <scope>NUCLEOTIDE SEQUENCE</scope>
    <source>
        <strain evidence="9">P08H-3</strain>
    </source>
</reference>
<dbReference type="Gene3D" id="1.10.20.10">
    <property type="entry name" value="Histone, subunit A"/>
    <property type="match status" value="1"/>
</dbReference>
<comment type="similarity">
    <text evidence="2">Belongs to the TAF4 family.</text>
</comment>
<comment type="caution">
    <text evidence="9">The sequence shown here is derived from an EMBL/GenBank/DDBJ whole genome shotgun (WGS) entry which is preliminary data.</text>
</comment>
<dbReference type="PANTHER" id="PTHR15138">
    <property type="entry name" value="TRANSCRIPTION INITIATION FACTOR TFIID SUBUNIT 4"/>
    <property type="match status" value="1"/>
</dbReference>
<gene>
    <name evidence="9" type="ORF">LSH36_422g01005</name>
</gene>
<feature type="region of interest" description="Disordered" evidence="7">
    <location>
        <begin position="692"/>
        <end position="714"/>
    </location>
</feature>
<dbReference type="PROSITE" id="PS51119">
    <property type="entry name" value="TAFH"/>
    <property type="match status" value="1"/>
</dbReference>
<comment type="subcellular location">
    <subcellularLocation>
        <location evidence="1">Nucleus</location>
    </subcellularLocation>
</comment>
<dbReference type="SUPFAM" id="SSF158553">
    <property type="entry name" value="TAFH domain-like"/>
    <property type="match status" value="1"/>
</dbReference>